<dbReference type="Gene3D" id="1.25.40.10">
    <property type="entry name" value="Tetratricopeptide repeat domain"/>
    <property type="match status" value="1"/>
</dbReference>
<keyword evidence="1" id="KW-0802">TPR repeat</keyword>
<dbReference type="EMBL" id="FNIN01000004">
    <property type="protein sequence ID" value="SDN67262.1"/>
    <property type="molecule type" value="Genomic_DNA"/>
</dbReference>
<dbReference type="InterPro" id="IPR011990">
    <property type="entry name" value="TPR-like_helical_dom_sf"/>
</dbReference>
<accession>A0A1H0DAT0</accession>
<dbReference type="PROSITE" id="PS50005">
    <property type="entry name" value="TPR"/>
    <property type="match status" value="1"/>
</dbReference>
<keyword evidence="3" id="KW-1185">Reference proteome</keyword>
<dbReference type="STRING" id="206665.SAMN04488516_104100"/>
<proteinExistence type="predicted"/>
<protein>
    <submittedName>
        <fullName evidence="2">TPR repeat-containing protein</fullName>
    </submittedName>
</protein>
<evidence type="ECO:0000256" key="1">
    <source>
        <dbReference type="PROSITE-ProRule" id="PRU00339"/>
    </source>
</evidence>
<name>A0A1H0DAT0_9BACT</name>
<organism evidence="2 3">
    <name type="scientific">Desulfonauticus submarinus</name>
    <dbReference type="NCBI Taxonomy" id="206665"/>
    <lineage>
        <taxon>Bacteria</taxon>
        <taxon>Pseudomonadati</taxon>
        <taxon>Thermodesulfobacteriota</taxon>
        <taxon>Desulfovibrionia</taxon>
        <taxon>Desulfovibrionales</taxon>
        <taxon>Desulfonauticaceae</taxon>
        <taxon>Desulfonauticus</taxon>
    </lineage>
</organism>
<evidence type="ECO:0000313" key="3">
    <source>
        <dbReference type="Proteomes" id="UP000199602"/>
    </source>
</evidence>
<dbReference type="Proteomes" id="UP000199602">
    <property type="component" value="Unassembled WGS sequence"/>
</dbReference>
<dbReference type="OrthoDB" id="5471523at2"/>
<dbReference type="Pfam" id="PF14559">
    <property type="entry name" value="TPR_19"/>
    <property type="match status" value="1"/>
</dbReference>
<feature type="repeat" description="TPR" evidence="1">
    <location>
        <begin position="62"/>
        <end position="95"/>
    </location>
</feature>
<reference evidence="2 3" key="1">
    <citation type="submission" date="2016-10" db="EMBL/GenBank/DDBJ databases">
        <authorList>
            <person name="de Groot N.N."/>
        </authorList>
    </citation>
    <scope>NUCLEOTIDE SEQUENCE [LARGE SCALE GENOMIC DNA]</scope>
    <source>
        <strain evidence="2 3">DSM 15269</strain>
    </source>
</reference>
<dbReference type="RefSeq" id="WP_092064871.1">
    <property type="nucleotide sequence ID" value="NZ_FNIN01000004.1"/>
</dbReference>
<gene>
    <name evidence="2" type="ORF">SAMN04488516_104100</name>
</gene>
<dbReference type="InterPro" id="IPR019734">
    <property type="entry name" value="TPR_rpt"/>
</dbReference>
<evidence type="ECO:0000313" key="2">
    <source>
        <dbReference type="EMBL" id="SDN67262.1"/>
    </source>
</evidence>
<dbReference type="AlphaFoldDB" id="A0A1H0DAT0"/>
<sequence>MKPKVSRRDFLTGFFKRFRSEESGFTGLSPILVKADRSLEQGDYRTAIENYEIVLKDEGKDVDILKKCGYAYFRLHEFEQAREYFDKVMDIRPKEQFCLLYKGLSFAYEGNLKQAVEEWKSYFNIQKPIIQRTLNAIIALYEAGEEQDYQEVVQNVEDAILEQRKASSS</sequence>
<dbReference type="SUPFAM" id="SSF48452">
    <property type="entry name" value="TPR-like"/>
    <property type="match status" value="1"/>
</dbReference>
<dbReference type="SMART" id="SM00028">
    <property type="entry name" value="TPR"/>
    <property type="match status" value="1"/>
</dbReference>